<dbReference type="GO" id="GO:0004725">
    <property type="term" value="F:protein tyrosine phosphatase activity"/>
    <property type="evidence" value="ECO:0007669"/>
    <property type="project" value="InterPro"/>
</dbReference>
<dbReference type="Pfam" id="PF02171">
    <property type="entry name" value="Piwi"/>
    <property type="match status" value="1"/>
</dbReference>
<dbReference type="WBParaSite" id="PTRK_0001011200.1">
    <property type="protein sequence ID" value="PTRK_0001011200.1"/>
    <property type="gene ID" value="PTRK_0001011200"/>
</dbReference>
<dbReference type="InterPro" id="IPR003165">
    <property type="entry name" value="Piwi"/>
</dbReference>
<dbReference type="SUPFAM" id="SSF52799">
    <property type="entry name" value="(Phosphotyrosine protein) phosphatases II"/>
    <property type="match status" value="2"/>
</dbReference>
<reference evidence="6" key="1">
    <citation type="submission" date="2017-02" db="UniProtKB">
        <authorList>
            <consortium name="WormBaseParasite"/>
        </authorList>
    </citation>
    <scope>IDENTIFICATION</scope>
</reference>
<dbReference type="InterPro" id="IPR036397">
    <property type="entry name" value="RNaseH_sf"/>
</dbReference>
<dbReference type="Gene3D" id="2.170.260.10">
    <property type="entry name" value="paz domain"/>
    <property type="match status" value="1"/>
</dbReference>
<dbReference type="PROSITE" id="PS50822">
    <property type="entry name" value="PIWI"/>
    <property type="match status" value="1"/>
</dbReference>
<evidence type="ECO:0000259" key="2">
    <source>
        <dbReference type="PROSITE" id="PS50055"/>
    </source>
</evidence>
<dbReference type="InterPro" id="IPR000242">
    <property type="entry name" value="PTP_cat"/>
</dbReference>
<evidence type="ECO:0000313" key="5">
    <source>
        <dbReference type="Proteomes" id="UP000038045"/>
    </source>
</evidence>
<name>A0A0N4ZNJ9_PARTI</name>
<dbReference type="PROSITE" id="PS50821">
    <property type="entry name" value="PAZ"/>
    <property type="match status" value="1"/>
</dbReference>
<feature type="domain" description="PAZ" evidence="3">
    <location>
        <begin position="986"/>
        <end position="1092"/>
    </location>
</feature>
<accession>A0A0N4ZNJ9</accession>
<dbReference type="PANTHER" id="PTHR22891">
    <property type="entry name" value="EUKARYOTIC TRANSLATION INITIATION FACTOR 2C"/>
    <property type="match status" value="1"/>
</dbReference>
<keyword evidence="5" id="KW-1185">Reference proteome</keyword>
<dbReference type="STRING" id="131310.A0A0N4ZNJ9"/>
<dbReference type="Gene3D" id="3.40.50.2300">
    <property type="match status" value="1"/>
</dbReference>
<dbReference type="Gene3D" id="3.90.190.10">
    <property type="entry name" value="Protein tyrosine phosphatase superfamily"/>
    <property type="match status" value="2"/>
</dbReference>
<feature type="domain" description="Tyrosine-protein phosphatase" evidence="2">
    <location>
        <begin position="44"/>
        <end position="323"/>
    </location>
</feature>
<evidence type="ECO:0000259" key="3">
    <source>
        <dbReference type="PROSITE" id="PS50821"/>
    </source>
</evidence>
<evidence type="ECO:0000313" key="6">
    <source>
        <dbReference type="WBParaSite" id="PTRK_0001011200.1"/>
    </source>
</evidence>
<dbReference type="SUPFAM" id="SSF101690">
    <property type="entry name" value="PAZ domain"/>
    <property type="match status" value="1"/>
</dbReference>
<proteinExistence type="predicted"/>
<keyword evidence="1" id="KW-0472">Membrane</keyword>
<dbReference type="InterPro" id="IPR012337">
    <property type="entry name" value="RNaseH-like_sf"/>
</dbReference>
<organism evidence="5 6">
    <name type="scientific">Parastrongyloides trichosuri</name>
    <name type="common">Possum-specific nematode worm</name>
    <dbReference type="NCBI Taxonomy" id="131310"/>
    <lineage>
        <taxon>Eukaryota</taxon>
        <taxon>Metazoa</taxon>
        <taxon>Ecdysozoa</taxon>
        <taxon>Nematoda</taxon>
        <taxon>Chromadorea</taxon>
        <taxon>Rhabditida</taxon>
        <taxon>Tylenchina</taxon>
        <taxon>Panagrolaimomorpha</taxon>
        <taxon>Strongyloidoidea</taxon>
        <taxon>Strongyloididae</taxon>
        <taxon>Parastrongyloides</taxon>
    </lineage>
</organism>
<feature type="domain" description="Piwi" evidence="4">
    <location>
        <begin position="1411"/>
        <end position="1565"/>
    </location>
</feature>
<dbReference type="Pfam" id="PF00102">
    <property type="entry name" value="Y_phosphatase"/>
    <property type="match status" value="2"/>
</dbReference>
<dbReference type="SUPFAM" id="SSF53098">
    <property type="entry name" value="Ribonuclease H-like"/>
    <property type="match status" value="1"/>
</dbReference>
<dbReference type="Pfam" id="PF02170">
    <property type="entry name" value="PAZ"/>
    <property type="match status" value="1"/>
</dbReference>
<dbReference type="Proteomes" id="UP000038045">
    <property type="component" value="Unplaced"/>
</dbReference>
<dbReference type="Gene3D" id="3.30.420.10">
    <property type="entry name" value="Ribonuclease H-like superfamily/Ribonuclease H"/>
    <property type="match status" value="1"/>
</dbReference>
<evidence type="ECO:0000259" key="4">
    <source>
        <dbReference type="PROSITE" id="PS50822"/>
    </source>
</evidence>
<dbReference type="GO" id="GO:0003723">
    <property type="term" value="F:RNA binding"/>
    <property type="evidence" value="ECO:0007669"/>
    <property type="project" value="InterPro"/>
</dbReference>
<dbReference type="SMART" id="SM00950">
    <property type="entry name" value="Piwi"/>
    <property type="match status" value="1"/>
</dbReference>
<dbReference type="CDD" id="cd02846">
    <property type="entry name" value="PAZ_argonaute_like"/>
    <property type="match status" value="1"/>
</dbReference>
<sequence length="1607" mass="187469">MKLHNISKINSLNLIYLLLITVLLVPLIVTAAKSKIEIKIEKYKARKKYPNIYEFWNKIENLSFNDIIKINSDQKYRSYEMKQDDGWINVNGSKIIHVDYTKMKCKDENEIKYDNCLNMSNRICWPLPTDRQYYIYENKKYIESFEIWKEIDEKNVNTVIFFCNTDHSIVSEQFNYYWTNNHKSTYGYYEVEHTKKLFTENLKTSYNEYKITNLEEEYSFDVTIFFVSEWAANCLPYSWKEFINLYEVVNNTAKKRNIVLHTKNLSDSRVYIFIYFSYITQSMVNDNKIFNFVDIIKLSKDYGYCGSISDPEFAFLIHLVIKYFFQKKILLGESNLKKFSTKYEEYMKSIKNKLENSQKEYFFNYVYYLTPEKIQSFIDIHKKAYVLCEEELEQKCTDFFEMIAQKNSKIMNPDNNKALMYDDFPILDDSSICNKRFCKNMYEYIHGSEFSYNLMNGIKRKIILCQPPIQEAYGNFASMIYEKKIGVIVILNEDNLFDIDEYENNDEEHPINSTNYRDYLPDDKLEFLCGKYVIKKISKNVMIMEDILEEIDYSIRLFKDNSESKVKFKVFLFKSFLHTNINLNITKYYTLYQYVVKNDYLNSILIQNHYGKHSGGILALAIFMIDNALFNKTFDPVSHFVILRQHHYGTINYNYQFIIAILIFLKHYEKQFNESVNNSIKKLNLILKKGFEWFKHTKTMYKLCIQEHDQIYKIKFIYIIFVQMEIEQLGDIIEKLEGVTICQKLLPSQHYKDTLKGQVSAYPLQIDRNAIAYRYNVSVFLTKENFSKTLTSTNDFEVKMIGNKQTRRDTCVTAVNYSIKNLEVPDLQFCYDGVSNLITNKDIPDINEEVIPGSKFPDDCRGLIRKCSITIKIIRCDEDFIVPIGQTNILLDDALSHKQKLIYNCLEMITSQYALNGKKYFSNNNRSFHMADKKFDEDIGNGKILKPGVCKSVRFIESNDEERVRAAVFLDMSKNVFYKAGKLLDVIMDIVGKDDVKRLNKTDWNRALDTLEGVLVTPSYRNAGESFKLKEFSSESIKDCFFKGRNDDDVSIVKYLEKTYGITIEYPDLPSVVVKSRGQLNYYPICQMDICPGQTVSLQRMDSDSSISQQSNNTVKPYVRKNEIVKHLMGLGLLDIVNNNIMKGFGLRLLPHAIDIKLKIREAPQIFTGNGQVYPDDKGTFPDAFRQKFIEPAVVKNWVLAYNRSVTKQNAEEFCYELIQMAKQKGMDIDRPSDVVELSGDPQELKKLLKSKASEKVKFIVHIEPKAILSHDLLKYYETKYNILTQQITEELVKNILFKKQRQSLGNIINKMNLKNGGLNVIAKNESNTKRFCMSNNENFIVGYSLSHPKCIGDPSVVGYCGNFAQNPHTFVGDFFFQTGKKHQIDIASLEHTFYGMLKRRCINRKDNELPKRVIILRDGLTDVQFKDAIGKELVALRDACKRFKDDYDPSFVMIVVNKHHNKRFFGIDANFISTNFAPGVVIDTGCTRADYTEFYLQAHRPLLGTSKIPQYSVIVNECEMTLDECQALILALAYSHQIISNSVSLPEPIYQAGELAKRGNYLFNVMKKEDTSRLTYVDDTGLINLEDLNNNLCYNKTKFADNRVTA</sequence>
<dbReference type="InterPro" id="IPR036085">
    <property type="entry name" value="PAZ_dom_sf"/>
</dbReference>
<keyword evidence="1" id="KW-1133">Transmembrane helix</keyword>
<dbReference type="InterPro" id="IPR029021">
    <property type="entry name" value="Prot-tyrosine_phosphatase-like"/>
</dbReference>
<keyword evidence="1" id="KW-0812">Transmembrane</keyword>
<feature type="domain" description="Tyrosine-protein phosphatase" evidence="2">
    <location>
        <begin position="406"/>
        <end position="667"/>
    </location>
</feature>
<dbReference type="PROSITE" id="PS50055">
    <property type="entry name" value="TYR_PHOSPHATASE_PTP"/>
    <property type="match status" value="2"/>
</dbReference>
<protein>
    <submittedName>
        <fullName evidence="6">Thioredoxin domain-containing protein</fullName>
    </submittedName>
</protein>
<dbReference type="InterPro" id="IPR003100">
    <property type="entry name" value="PAZ_dom"/>
</dbReference>
<evidence type="ECO:0000256" key="1">
    <source>
        <dbReference type="SAM" id="Phobius"/>
    </source>
</evidence>
<feature type="transmembrane region" description="Helical" evidence="1">
    <location>
        <begin position="12"/>
        <end position="32"/>
    </location>
</feature>